<dbReference type="SUPFAM" id="SSF51430">
    <property type="entry name" value="NAD(P)-linked oxidoreductase"/>
    <property type="match status" value="1"/>
</dbReference>
<comment type="caution">
    <text evidence="3">The sequence shown here is derived from an EMBL/GenBank/DDBJ whole genome shotgun (WGS) entry which is preliminary data.</text>
</comment>
<dbReference type="CDD" id="cd19088">
    <property type="entry name" value="AKR_AKR13B1"/>
    <property type="match status" value="1"/>
</dbReference>
<protein>
    <submittedName>
        <fullName evidence="3">Oxidoreductase</fullName>
    </submittedName>
</protein>
<dbReference type="InterPro" id="IPR020471">
    <property type="entry name" value="AKR"/>
</dbReference>
<dbReference type="PRINTS" id="PR00069">
    <property type="entry name" value="ALDKETRDTASE"/>
</dbReference>
<organism evidence="3 4">
    <name type="scientific">Branchiibius cervicis</name>
    <dbReference type="NCBI Taxonomy" id="908252"/>
    <lineage>
        <taxon>Bacteria</taxon>
        <taxon>Bacillati</taxon>
        <taxon>Actinomycetota</taxon>
        <taxon>Actinomycetes</taxon>
        <taxon>Micrococcales</taxon>
        <taxon>Dermacoccaceae</taxon>
        <taxon>Branchiibius</taxon>
    </lineage>
</organism>
<dbReference type="InterPro" id="IPR050791">
    <property type="entry name" value="Aldo-Keto_reductase"/>
</dbReference>
<dbReference type="Proteomes" id="UP001596356">
    <property type="component" value="Unassembled WGS sequence"/>
</dbReference>
<dbReference type="InterPro" id="IPR023210">
    <property type="entry name" value="NADP_OxRdtase_dom"/>
</dbReference>
<evidence type="ECO:0000313" key="4">
    <source>
        <dbReference type="Proteomes" id="UP001596356"/>
    </source>
</evidence>
<dbReference type="PANTHER" id="PTHR43625">
    <property type="entry name" value="AFLATOXIN B1 ALDEHYDE REDUCTASE"/>
    <property type="match status" value="1"/>
</dbReference>
<dbReference type="Pfam" id="PF00248">
    <property type="entry name" value="Aldo_ket_red"/>
    <property type="match status" value="1"/>
</dbReference>
<accession>A0ABW2AWS4</accession>
<evidence type="ECO:0000259" key="2">
    <source>
        <dbReference type="Pfam" id="PF00248"/>
    </source>
</evidence>
<keyword evidence="4" id="KW-1185">Reference proteome</keyword>
<keyword evidence="1" id="KW-0560">Oxidoreductase</keyword>
<dbReference type="EMBL" id="JBHSWJ010000002">
    <property type="protein sequence ID" value="MFC6715486.1"/>
    <property type="molecule type" value="Genomic_DNA"/>
</dbReference>
<feature type="domain" description="NADP-dependent oxidoreductase" evidence="2">
    <location>
        <begin position="23"/>
        <end position="292"/>
    </location>
</feature>
<dbReference type="PANTHER" id="PTHR43625:SF40">
    <property type="entry name" value="ALDO-KETO REDUCTASE YAKC [NADP(+)]"/>
    <property type="match status" value="1"/>
</dbReference>
<evidence type="ECO:0000313" key="3">
    <source>
        <dbReference type="EMBL" id="MFC6715486.1"/>
    </source>
</evidence>
<proteinExistence type="predicted"/>
<name>A0ABW2AWS4_9MICO</name>
<dbReference type="Gene3D" id="3.20.20.100">
    <property type="entry name" value="NADP-dependent oxidoreductase domain"/>
    <property type="match status" value="1"/>
</dbReference>
<sequence>MSDDVVTAAAAGSFELAGRPVNRIGFGAMQLPGPGVFGPPKDKDAAIAVLRRAVKLGVNHIDTAQFYGPDVSNELIREALYPYDEDLSIVTKVGARRDGEGNWVPAQTPQELREDVEANLRTLGLEQIAAVNLRRMDEHEGHPDVPIEEQLAELAELRDEGKIGGIGVSTVGLDTVDLAIDQVGITCVQNAFSLVDQSDAAVLERCAAAGIAYVPYFPLGSAFPNMPKVVDDSRVQEIAAAHDVSPAQVGLAWLLARSPNILLIPGTSSVAHLEENLAVGAITLSDEELGRLNG</sequence>
<gene>
    <name evidence="3" type="ORF">ACFQBT_17355</name>
</gene>
<evidence type="ECO:0000256" key="1">
    <source>
        <dbReference type="ARBA" id="ARBA00023002"/>
    </source>
</evidence>
<reference evidence="4" key="1">
    <citation type="journal article" date="2019" name="Int. J. Syst. Evol. Microbiol.">
        <title>The Global Catalogue of Microorganisms (GCM) 10K type strain sequencing project: providing services to taxonomists for standard genome sequencing and annotation.</title>
        <authorList>
            <consortium name="The Broad Institute Genomics Platform"/>
            <consortium name="The Broad Institute Genome Sequencing Center for Infectious Disease"/>
            <person name="Wu L."/>
            <person name="Ma J."/>
        </authorList>
    </citation>
    <scope>NUCLEOTIDE SEQUENCE [LARGE SCALE GENOMIC DNA]</scope>
    <source>
        <strain evidence="4">NBRC 106593</strain>
    </source>
</reference>
<dbReference type="NCBIfam" id="NF007695">
    <property type="entry name" value="PRK10376.1"/>
    <property type="match status" value="1"/>
</dbReference>
<dbReference type="RefSeq" id="WP_377824628.1">
    <property type="nucleotide sequence ID" value="NZ_JBHSWJ010000002.1"/>
</dbReference>
<dbReference type="InterPro" id="IPR036812">
    <property type="entry name" value="NAD(P)_OxRdtase_dom_sf"/>
</dbReference>